<reference evidence="1 2" key="1">
    <citation type="submission" date="2019-03" db="EMBL/GenBank/DDBJ databases">
        <title>Bacillus niacini sp. nov. a Nicotinate-Metabolizing Mesophile Isolated from Soil.</title>
        <authorList>
            <person name="Zhang G."/>
        </authorList>
    </citation>
    <scope>NUCLEOTIDE SEQUENCE [LARGE SCALE GENOMIC DNA]</scope>
    <source>
        <strain evidence="1 2">WN066</strain>
    </source>
</reference>
<gene>
    <name evidence="1" type="ORF">E2K98_06770</name>
</gene>
<name>A0A4R5VWC0_9BACI</name>
<comment type="caution">
    <text evidence="1">The sequence shown here is derived from an EMBL/GenBank/DDBJ whole genome shotgun (WGS) entry which is preliminary data.</text>
</comment>
<dbReference type="RefSeq" id="WP_133333493.1">
    <property type="nucleotide sequence ID" value="NZ_SMYO01000003.1"/>
</dbReference>
<organism evidence="1 2">
    <name type="scientific">Bacillus salipaludis</name>
    <dbReference type="NCBI Taxonomy" id="2547811"/>
    <lineage>
        <taxon>Bacteria</taxon>
        <taxon>Bacillati</taxon>
        <taxon>Bacillota</taxon>
        <taxon>Bacilli</taxon>
        <taxon>Bacillales</taxon>
        <taxon>Bacillaceae</taxon>
        <taxon>Bacillus</taxon>
    </lineage>
</organism>
<dbReference type="EMBL" id="SMYO01000003">
    <property type="protein sequence ID" value="TDK63150.1"/>
    <property type="molecule type" value="Genomic_DNA"/>
</dbReference>
<proteinExistence type="predicted"/>
<protein>
    <submittedName>
        <fullName evidence="1">Uncharacterized protein</fullName>
    </submittedName>
</protein>
<sequence>MWLWISFGLLVFLILLEESVNWGWKRYLFGPNLKRKEKWKYRMKSVRGLWRKIRTKLES</sequence>
<accession>A0A4R5VWC0</accession>
<dbReference type="AlphaFoldDB" id="A0A4R5VWC0"/>
<evidence type="ECO:0000313" key="1">
    <source>
        <dbReference type="EMBL" id="TDK63150.1"/>
    </source>
</evidence>
<dbReference type="Proteomes" id="UP000295132">
    <property type="component" value="Unassembled WGS sequence"/>
</dbReference>
<evidence type="ECO:0000313" key="2">
    <source>
        <dbReference type="Proteomes" id="UP000295132"/>
    </source>
</evidence>